<proteinExistence type="inferred from homology"/>
<dbReference type="GO" id="GO:0005886">
    <property type="term" value="C:plasma membrane"/>
    <property type="evidence" value="ECO:0007669"/>
    <property type="project" value="UniProtKB-SubCell"/>
</dbReference>
<feature type="transmembrane region" description="Helical" evidence="7">
    <location>
        <begin position="263"/>
        <end position="281"/>
    </location>
</feature>
<evidence type="ECO:0000256" key="6">
    <source>
        <dbReference type="ARBA" id="ARBA00023136"/>
    </source>
</evidence>
<dbReference type="Pfam" id="PF00892">
    <property type="entry name" value="EamA"/>
    <property type="match status" value="2"/>
</dbReference>
<dbReference type="OrthoDB" id="9804865at2"/>
<dbReference type="PANTHER" id="PTHR42920">
    <property type="entry name" value="OS03G0707200 PROTEIN-RELATED"/>
    <property type="match status" value="1"/>
</dbReference>
<dbReference type="Proteomes" id="UP000255367">
    <property type="component" value="Unassembled WGS sequence"/>
</dbReference>
<comment type="similarity">
    <text evidence="2">Belongs to the EamA transporter family.</text>
</comment>
<name>A0A380NN13_9FIRM</name>
<comment type="subcellular location">
    <subcellularLocation>
        <location evidence="1">Cell membrane</location>
        <topology evidence="1">Multi-pass membrane protein</topology>
    </subcellularLocation>
</comment>
<dbReference type="AlphaFoldDB" id="A0A380NN13"/>
<evidence type="ECO:0000313" key="9">
    <source>
        <dbReference type="EMBL" id="SUP44655.1"/>
    </source>
</evidence>
<feature type="transmembrane region" description="Helical" evidence="7">
    <location>
        <begin position="35"/>
        <end position="53"/>
    </location>
</feature>
<dbReference type="PANTHER" id="PTHR42920:SF5">
    <property type="entry name" value="EAMA DOMAIN-CONTAINING PROTEIN"/>
    <property type="match status" value="1"/>
</dbReference>
<evidence type="ECO:0000256" key="4">
    <source>
        <dbReference type="ARBA" id="ARBA00022692"/>
    </source>
</evidence>
<feature type="transmembrane region" description="Helical" evidence="7">
    <location>
        <begin position="240"/>
        <end position="257"/>
    </location>
</feature>
<feature type="domain" description="EamA" evidence="8">
    <location>
        <begin position="6"/>
        <end position="137"/>
    </location>
</feature>
<keyword evidence="4 7" id="KW-0812">Transmembrane</keyword>
<dbReference type="Gene3D" id="1.10.3730.20">
    <property type="match status" value="1"/>
</dbReference>
<keyword evidence="10" id="KW-1185">Reference proteome</keyword>
<keyword evidence="5 7" id="KW-1133">Transmembrane helix</keyword>
<feature type="transmembrane region" description="Helical" evidence="7">
    <location>
        <begin position="207"/>
        <end position="228"/>
    </location>
</feature>
<organism evidence="9 10">
    <name type="scientific">Veillonella criceti</name>
    <dbReference type="NCBI Taxonomy" id="103891"/>
    <lineage>
        <taxon>Bacteria</taxon>
        <taxon>Bacillati</taxon>
        <taxon>Bacillota</taxon>
        <taxon>Negativicutes</taxon>
        <taxon>Veillonellales</taxon>
        <taxon>Veillonellaceae</taxon>
        <taxon>Veillonella</taxon>
    </lineage>
</organism>
<protein>
    <submittedName>
        <fullName evidence="9">Predicted permease, DMT superfamily</fullName>
    </submittedName>
</protein>
<evidence type="ECO:0000259" key="8">
    <source>
        <dbReference type="Pfam" id="PF00892"/>
    </source>
</evidence>
<dbReference type="EMBL" id="UHIO01000001">
    <property type="protein sequence ID" value="SUP44655.1"/>
    <property type="molecule type" value="Genomic_DNA"/>
</dbReference>
<evidence type="ECO:0000256" key="5">
    <source>
        <dbReference type="ARBA" id="ARBA00022989"/>
    </source>
</evidence>
<keyword evidence="3" id="KW-1003">Cell membrane</keyword>
<evidence type="ECO:0000256" key="1">
    <source>
        <dbReference type="ARBA" id="ARBA00004651"/>
    </source>
</evidence>
<feature type="transmembrane region" description="Helical" evidence="7">
    <location>
        <begin position="175"/>
        <end position="195"/>
    </location>
</feature>
<evidence type="ECO:0000256" key="7">
    <source>
        <dbReference type="SAM" id="Phobius"/>
    </source>
</evidence>
<accession>A0A380NN13</accession>
<feature type="transmembrane region" description="Helical" evidence="7">
    <location>
        <begin position="65"/>
        <end position="87"/>
    </location>
</feature>
<feature type="transmembrane region" description="Helical" evidence="7">
    <location>
        <begin position="93"/>
        <end position="113"/>
    </location>
</feature>
<reference evidence="9 10" key="1">
    <citation type="submission" date="2018-06" db="EMBL/GenBank/DDBJ databases">
        <authorList>
            <consortium name="Pathogen Informatics"/>
            <person name="Doyle S."/>
        </authorList>
    </citation>
    <scope>NUCLEOTIDE SEQUENCE [LARGE SCALE GENOMIC DNA]</scope>
    <source>
        <strain evidence="9 10">NCTC12020</strain>
    </source>
</reference>
<evidence type="ECO:0000256" key="2">
    <source>
        <dbReference type="ARBA" id="ARBA00007362"/>
    </source>
</evidence>
<dbReference type="InterPro" id="IPR000620">
    <property type="entry name" value="EamA_dom"/>
</dbReference>
<feature type="transmembrane region" description="Helical" evidence="7">
    <location>
        <begin position="120"/>
        <end position="138"/>
    </location>
</feature>
<feature type="domain" description="EamA" evidence="8">
    <location>
        <begin position="147"/>
        <end position="278"/>
    </location>
</feature>
<sequence length="297" mass="32272">MLQARLCLLLTAFVWGSTFVAQRLAADLVGPHTYNATRFLLGVLTVSPLLFFMKQTPPSQKARFPIIWTSLLLGFLLFLGVSLQQYAIAYTTASKAAFLTALYIVIVPALGLFIGQPISLLALAGVLCSVTGAGLLSLKESFIPSYGDGIILISTLFWALHIILLSAISKQYNPFKLAIGQFLGCAVFSGIAAFWSEPLSWTAIENSWLFIVWGGVLSVGLGFTGQLLGQRKLPATQASLIMSLEIVFAGIMGYLILDERLNYQEIIGLIAMCTGVLLAQLPCPPQLYIGPFCRRKE</sequence>
<evidence type="ECO:0000313" key="10">
    <source>
        <dbReference type="Proteomes" id="UP000255367"/>
    </source>
</evidence>
<keyword evidence="6 7" id="KW-0472">Membrane</keyword>
<dbReference type="InterPro" id="IPR037185">
    <property type="entry name" value="EmrE-like"/>
</dbReference>
<dbReference type="RefSeq" id="WP_115310849.1">
    <property type="nucleotide sequence ID" value="NZ_UHIO01000001.1"/>
</dbReference>
<gene>
    <name evidence="9" type="ORF">NCTC12020_01765</name>
</gene>
<dbReference type="SUPFAM" id="SSF103481">
    <property type="entry name" value="Multidrug resistance efflux transporter EmrE"/>
    <property type="match status" value="2"/>
</dbReference>
<feature type="transmembrane region" description="Helical" evidence="7">
    <location>
        <begin position="150"/>
        <end position="168"/>
    </location>
</feature>
<dbReference type="InterPro" id="IPR051258">
    <property type="entry name" value="Diverse_Substrate_Transporter"/>
</dbReference>
<evidence type="ECO:0000256" key="3">
    <source>
        <dbReference type="ARBA" id="ARBA00022475"/>
    </source>
</evidence>